<dbReference type="EMBL" id="QFPX01000009">
    <property type="protein sequence ID" value="PZQ54396.1"/>
    <property type="molecule type" value="Genomic_DNA"/>
</dbReference>
<dbReference type="Gene3D" id="3.30.160.390">
    <property type="entry name" value="Integrase, DNA-binding domain"/>
    <property type="match status" value="1"/>
</dbReference>
<proteinExistence type="predicted"/>
<gene>
    <name evidence="2" type="ORF">DI555_13325</name>
</gene>
<comment type="caution">
    <text evidence="2">The sequence shown here is derived from an EMBL/GenBank/DDBJ whole genome shotgun (WGS) entry which is preliminary data.</text>
</comment>
<evidence type="ECO:0000313" key="2">
    <source>
        <dbReference type="EMBL" id="PZQ54396.1"/>
    </source>
</evidence>
<sequence>MAPRGSKVSPSGRNTFLLQYRNFDGRKRKPAIGLFGELTVEQARSIAQRWMAEVREGKDPSLARIKKLRSLTIAAFSQIYYDRHTVKKTKPRTQ</sequence>
<dbReference type="Pfam" id="PF13356">
    <property type="entry name" value="Arm-DNA-bind_3"/>
    <property type="match status" value="1"/>
</dbReference>
<feature type="domain" description="Integrase DNA-binding" evidence="1">
    <location>
        <begin position="7"/>
        <end position="64"/>
    </location>
</feature>
<reference evidence="2 3" key="1">
    <citation type="submission" date="2017-08" db="EMBL/GenBank/DDBJ databases">
        <title>Infants hospitalized years apart are colonized by the same room-sourced microbial strains.</title>
        <authorList>
            <person name="Brooks B."/>
            <person name="Olm M.R."/>
            <person name="Firek B.A."/>
            <person name="Baker R."/>
            <person name="Thomas B.C."/>
            <person name="Morowitz M.J."/>
            <person name="Banfield J.F."/>
        </authorList>
    </citation>
    <scope>NUCLEOTIDE SEQUENCE [LARGE SCALE GENOMIC DNA]</scope>
    <source>
        <strain evidence="2">S2_005_002_R2_33</strain>
    </source>
</reference>
<evidence type="ECO:0000259" key="1">
    <source>
        <dbReference type="Pfam" id="PF13356"/>
    </source>
</evidence>
<evidence type="ECO:0000313" key="3">
    <source>
        <dbReference type="Proteomes" id="UP000249082"/>
    </source>
</evidence>
<dbReference type="AlphaFoldDB" id="A0A2W5NLU1"/>
<dbReference type="InterPro" id="IPR038488">
    <property type="entry name" value="Integrase_DNA-bd_sf"/>
</dbReference>
<name>A0A2W5NLU1_9SPHN</name>
<accession>A0A2W5NLU1</accession>
<dbReference type="Proteomes" id="UP000249082">
    <property type="component" value="Unassembled WGS sequence"/>
</dbReference>
<dbReference type="InterPro" id="IPR025166">
    <property type="entry name" value="Integrase_DNA_bind_dom"/>
</dbReference>
<organism evidence="2 3">
    <name type="scientific">Novosphingobium pentaromativorans</name>
    <dbReference type="NCBI Taxonomy" id="205844"/>
    <lineage>
        <taxon>Bacteria</taxon>
        <taxon>Pseudomonadati</taxon>
        <taxon>Pseudomonadota</taxon>
        <taxon>Alphaproteobacteria</taxon>
        <taxon>Sphingomonadales</taxon>
        <taxon>Sphingomonadaceae</taxon>
        <taxon>Novosphingobium</taxon>
    </lineage>
</organism>
<protein>
    <recommendedName>
        <fullName evidence="1">Integrase DNA-binding domain-containing protein</fullName>
    </recommendedName>
</protein>